<accession>A0A1X2HEG2</accession>
<dbReference type="AlphaFoldDB" id="A0A1X2HEG2"/>
<dbReference type="Proteomes" id="UP000242180">
    <property type="component" value="Unassembled WGS sequence"/>
</dbReference>
<dbReference type="EMBL" id="MCGN01000004">
    <property type="protein sequence ID" value="ORY97292.1"/>
    <property type="molecule type" value="Genomic_DNA"/>
</dbReference>
<proteinExistence type="predicted"/>
<organism evidence="1 2">
    <name type="scientific">Syncephalastrum racemosum</name>
    <name type="common">Filamentous fungus</name>
    <dbReference type="NCBI Taxonomy" id="13706"/>
    <lineage>
        <taxon>Eukaryota</taxon>
        <taxon>Fungi</taxon>
        <taxon>Fungi incertae sedis</taxon>
        <taxon>Mucoromycota</taxon>
        <taxon>Mucoromycotina</taxon>
        <taxon>Mucoromycetes</taxon>
        <taxon>Mucorales</taxon>
        <taxon>Syncephalastraceae</taxon>
        <taxon>Syncephalastrum</taxon>
    </lineage>
</organism>
<evidence type="ECO:0000313" key="1">
    <source>
        <dbReference type="EMBL" id="ORY97292.1"/>
    </source>
</evidence>
<dbReference type="InParanoid" id="A0A1X2HEG2"/>
<gene>
    <name evidence="1" type="ORF">BCR43DRAFT_489532</name>
</gene>
<protein>
    <submittedName>
        <fullName evidence="1">Uncharacterized protein</fullName>
    </submittedName>
</protein>
<evidence type="ECO:0000313" key="2">
    <source>
        <dbReference type="Proteomes" id="UP000242180"/>
    </source>
</evidence>
<comment type="caution">
    <text evidence="1">The sequence shown here is derived from an EMBL/GenBank/DDBJ whole genome shotgun (WGS) entry which is preliminary data.</text>
</comment>
<keyword evidence="2" id="KW-1185">Reference proteome</keyword>
<sequence length="124" mass="13719">MQETRGRVANEKGRGCCRFGYCCCCCCCCCFCRCCMRPRCIDVHVACIPPSIEVSPVIRDEVEQQELPRMEGGEVDMGVLVLLAMDSLFSSAATRPDTGSDWWFMSRWPAPSYASPGDGSGQAW</sequence>
<reference evidence="1 2" key="1">
    <citation type="submission" date="2016-07" db="EMBL/GenBank/DDBJ databases">
        <title>Pervasive Adenine N6-methylation of Active Genes in Fungi.</title>
        <authorList>
            <consortium name="DOE Joint Genome Institute"/>
            <person name="Mondo S.J."/>
            <person name="Dannebaum R.O."/>
            <person name="Kuo R.C."/>
            <person name="Labutti K."/>
            <person name="Haridas S."/>
            <person name="Kuo A."/>
            <person name="Salamov A."/>
            <person name="Ahrendt S.R."/>
            <person name="Lipzen A."/>
            <person name="Sullivan W."/>
            <person name="Andreopoulos W.B."/>
            <person name="Clum A."/>
            <person name="Lindquist E."/>
            <person name="Daum C."/>
            <person name="Ramamoorthy G.K."/>
            <person name="Gryganskyi A."/>
            <person name="Culley D."/>
            <person name="Magnuson J.K."/>
            <person name="James T.Y."/>
            <person name="O'Malley M.A."/>
            <person name="Stajich J.E."/>
            <person name="Spatafora J.W."/>
            <person name="Visel A."/>
            <person name="Grigoriev I.V."/>
        </authorList>
    </citation>
    <scope>NUCLEOTIDE SEQUENCE [LARGE SCALE GENOMIC DNA]</scope>
    <source>
        <strain evidence="1 2">NRRL 2496</strain>
    </source>
</reference>
<name>A0A1X2HEG2_SYNRA</name>